<gene>
    <name evidence="3" type="ORF">KVG85_00065</name>
</gene>
<evidence type="ECO:0000313" key="3">
    <source>
        <dbReference type="EMBL" id="MBV4544497.1"/>
    </source>
</evidence>
<dbReference type="Pfam" id="PF03538">
    <property type="entry name" value="VRP1"/>
    <property type="match status" value="1"/>
</dbReference>
<dbReference type="InterPro" id="IPR018003">
    <property type="entry name" value="Insecticidal_toxin/plasmid_vir"/>
</dbReference>
<proteinExistence type="predicted"/>
<evidence type="ECO:0000313" key="4">
    <source>
        <dbReference type="Proteomes" id="UP001048763"/>
    </source>
</evidence>
<keyword evidence="4" id="KW-1185">Reference proteome</keyword>
<comment type="caution">
    <text evidence="3">The sequence shown here is derived from an EMBL/GenBank/DDBJ whole genome shotgun (WGS) entry which is preliminary data.</text>
</comment>
<organism evidence="3 4">
    <name type="scientific">Pseudomonas triticicola</name>
    <dbReference type="NCBI Taxonomy" id="2842345"/>
    <lineage>
        <taxon>Bacteria</taxon>
        <taxon>Pseudomonadati</taxon>
        <taxon>Pseudomonadota</taxon>
        <taxon>Gammaproteobacteria</taxon>
        <taxon>Pseudomonadales</taxon>
        <taxon>Pseudomonadaceae</taxon>
        <taxon>Pseudomonas</taxon>
    </lineage>
</organism>
<sequence>MVDSRRPALQLFDELFSEEQRAQNVGLQNLETYLKNGGSVYPLVEKGVQCMVQEHQLSVEQAQQYWRGANSIATSQRRQFIERTLRGTRDAPKRSSSGLSSIVDGPNYHALIGTSFAALCPPDALESIWSPVAYLIDLLRWVRDRLEGINKEEEYSLHNRRTDLLALNVDFNAVYQSISSVDIIVEVLEKFIAANTDIESIEDALIEARYPNGLPYYQHWVTIDGIAQFHDLSVGDFEHRVDPAYPYFLQANARGANTAQGFAHASRLGPYQRLLLTEPRADFEDRYVFFAHNFGTSNTELYMNLKQVEFFGRRTKLDSRQIEALLSVGDFAPVRSANVTYPDETPEQPESERSGSVYINDGTAPAVRIDPATKPRLRMTANPAESIGFNRYIRMNQMVRLANWTGLSFGQLDGLLTSIIRATGLGNSTKGLSNEMNISSGAVHALGLFQTLRERYECTAADFAVFVGELSVYGRGEALSQFDQVFNFQTGYREPFKLDNDEFAVAPIPGEVDLTISQLCSGLAIDPQTYYVLANAVAKAHGLTDKLKRNAAIISSFYRLVRLARLLNITPVEGVLMLSILAPDGDDWVSGLAGTPVIHDVPDGSPDALELIEAMQSCVQWCAQNNLPVLWVLQHAVAAPPAQDPSEQDEQFFEQIRNLLPTAQLSNSTFLMAGVPAAGAADWIEFLATSADNLGPITDGHGLILPPPQGSAEMYLAFVHKKIAWAIDSALGEVEPALRQNIIDSMVSAFLQMRDAQTSLVKETLAAYAGVGVDQALPVLNWANVTVHRLLLHALEQADAGSEGAGRTRPRAADASFDLLAEVRRRSEVVSTLGLSAALLQDYLDGGYKDWLDQDDKHALTVRTLYYLTTLTRAFALASASSGQPPQKLLDYLRQVNALPDVTGDARWLAQQAAAIKLADFFGWSVQEVRECVSRIDPDLKVLKNLPQLDLLMRVLVLSTETGMDALTIFLIGNLPETVDKKSYADAAEHALLGESDTRAPIVHVPGDVRGLVTITCEVVDDSTVVANKPDEKVTYKVTLKAANGKSLSGVNVYWRATLGTIENKATGTDGTLSVEYIPGKVTGRDTPMLWLDLFEPQYAPPIEVTADFETLSFPIAELSPTPLETVKHGHEVELYAVLEDAYGNRGQNSLVEWFWKTEQLAKLDTVTIRPAQGFTDQQGLTRVFVSSKTGGTFEFSVRSQSGESESVFPNAITFARE</sequence>
<protein>
    <submittedName>
        <fullName evidence="3">Virulence plasmid 28 protein</fullName>
    </submittedName>
</protein>
<evidence type="ECO:0000256" key="2">
    <source>
        <dbReference type="SAM" id="MobiDB-lite"/>
    </source>
</evidence>
<dbReference type="Proteomes" id="UP001048763">
    <property type="component" value="Unassembled WGS sequence"/>
</dbReference>
<reference evidence="3" key="1">
    <citation type="submission" date="2021-06" db="EMBL/GenBank/DDBJ databases">
        <title>Updating the genus Pseudomonas: Description of 43 new species and partition of the Pseudomonas putida group.</title>
        <authorList>
            <person name="Girard L."/>
            <person name="Lood C."/>
            <person name="Vandamme P."/>
            <person name="Rokni-Zadeh H."/>
            <person name="Van Noort V."/>
            <person name="Hofte M."/>
            <person name="Lavigne R."/>
            <person name="De Mot R."/>
        </authorList>
    </citation>
    <scope>NUCLEOTIDE SEQUENCE</scope>
    <source>
        <strain evidence="3">SWRI88</strain>
    </source>
</reference>
<keyword evidence="1" id="KW-0843">Virulence</keyword>
<accession>A0ABS6REB5</accession>
<feature type="region of interest" description="Disordered" evidence="2">
    <location>
        <begin position="337"/>
        <end position="357"/>
    </location>
</feature>
<dbReference type="RefSeq" id="WP_217862630.1">
    <property type="nucleotide sequence ID" value="NZ_JAHSTX010000001.1"/>
</dbReference>
<name>A0ABS6REB5_9PSED</name>
<evidence type="ECO:0000256" key="1">
    <source>
        <dbReference type="ARBA" id="ARBA00023026"/>
    </source>
</evidence>
<dbReference type="EMBL" id="JAHSTX010000001">
    <property type="protein sequence ID" value="MBV4544497.1"/>
    <property type="molecule type" value="Genomic_DNA"/>
</dbReference>